<dbReference type="Proteomes" id="UP001286174">
    <property type="component" value="Unassembled WGS sequence"/>
</dbReference>
<reference evidence="2 3" key="1">
    <citation type="submission" date="2022-03" db="EMBL/GenBank/DDBJ databases">
        <title>Novel taxa within the pig intestine.</title>
        <authorList>
            <person name="Wylensek D."/>
            <person name="Bishof K."/>
            <person name="Afrizal A."/>
            <person name="Clavel T."/>
        </authorList>
    </citation>
    <scope>NUCLEOTIDE SEQUENCE [LARGE SCALE GENOMIC DNA]</scope>
    <source>
        <strain evidence="2 3">CLA-KB-P133</strain>
    </source>
</reference>
<proteinExistence type="predicted"/>
<protein>
    <submittedName>
        <fullName evidence="2">Uncharacterized protein</fullName>
    </submittedName>
</protein>
<dbReference type="RefSeq" id="WP_370596696.1">
    <property type="nucleotide sequence ID" value="NZ_JALBUR010000049.1"/>
</dbReference>
<organism evidence="2 3">
    <name type="scientific">Grylomicrobium aquisgranensis</name>
    <dbReference type="NCBI Taxonomy" id="2926318"/>
    <lineage>
        <taxon>Bacteria</taxon>
        <taxon>Bacillati</taxon>
        <taxon>Bacillota</taxon>
        <taxon>Erysipelotrichia</taxon>
        <taxon>Erysipelotrichales</taxon>
        <taxon>Erysipelotrichaceae</taxon>
        <taxon>Grylomicrobium</taxon>
    </lineage>
</organism>
<keyword evidence="1" id="KW-0472">Membrane</keyword>
<accession>A0AB35U6H6</accession>
<name>A0AB35U6H6_9FIRM</name>
<dbReference type="AlphaFoldDB" id="A0AB35U6H6"/>
<feature type="transmembrane region" description="Helical" evidence="1">
    <location>
        <begin position="92"/>
        <end position="114"/>
    </location>
</feature>
<dbReference type="EMBL" id="JALBUR010000049">
    <property type="protein sequence ID" value="MDX8420580.1"/>
    <property type="molecule type" value="Genomic_DNA"/>
</dbReference>
<keyword evidence="1" id="KW-1133">Transmembrane helix</keyword>
<evidence type="ECO:0000256" key="1">
    <source>
        <dbReference type="SAM" id="Phobius"/>
    </source>
</evidence>
<keyword evidence="1" id="KW-0812">Transmembrane</keyword>
<evidence type="ECO:0000313" key="3">
    <source>
        <dbReference type="Proteomes" id="UP001286174"/>
    </source>
</evidence>
<keyword evidence="3" id="KW-1185">Reference proteome</keyword>
<sequence>MLDTIASKLFNNFTLFLHYGGDAMQTLEAFISLFFSPLISLKIWRSRQNKKTLGFNDLVNYGIFCLLNMIVVKFVCKVVPALNGSSPWDGTYAVIAFIIGALLPYIVEILRIAFPGKVEITQK</sequence>
<gene>
    <name evidence="2" type="ORF">MOZ60_10835</name>
</gene>
<feature type="transmembrane region" description="Helical" evidence="1">
    <location>
        <begin position="53"/>
        <end position="72"/>
    </location>
</feature>
<evidence type="ECO:0000313" key="2">
    <source>
        <dbReference type="EMBL" id="MDX8420580.1"/>
    </source>
</evidence>
<comment type="caution">
    <text evidence="2">The sequence shown here is derived from an EMBL/GenBank/DDBJ whole genome shotgun (WGS) entry which is preliminary data.</text>
</comment>
<feature type="transmembrane region" description="Helical" evidence="1">
    <location>
        <begin position="23"/>
        <end position="41"/>
    </location>
</feature>